<dbReference type="Gene3D" id="3.30.420.10">
    <property type="entry name" value="Ribonuclease H-like superfamily/Ribonuclease H"/>
    <property type="match status" value="1"/>
</dbReference>
<dbReference type="PROSITE" id="PS50158">
    <property type="entry name" value="ZF_CCHC"/>
    <property type="match status" value="1"/>
</dbReference>
<feature type="domain" description="Integrase catalytic" evidence="8">
    <location>
        <begin position="500"/>
        <end position="677"/>
    </location>
</feature>
<comment type="caution">
    <text evidence="9">The sequence shown here is derived from an EMBL/GenBank/DDBJ whole genome shotgun (WGS) entry which is preliminary data.</text>
</comment>
<dbReference type="InterPro" id="IPR025724">
    <property type="entry name" value="GAG-pre-integrase_dom"/>
</dbReference>
<dbReference type="GO" id="GO:0003676">
    <property type="term" value="F:nucleic acid binding"/>
    <property type="evidence" value="ECO:0007669"/>
    <property type="project" value="InterPro"/>
</dbReference>
<evidence type="ECO:0000259" key="8">
    <source>
        <dbReference type="PROSITE" id="PS50994"/>
    </source>
</evidence>
<dbReference type="GO" id="GO:0042575">
    <property type="term" value="C:DNA polymerase complex"/>
    <property type="evidence" value="ECO:0007669"/>
    <property type="project" value="UniProtKB-ARBA"/>
</dbReference>
<dbReference type="Pfam" id="PF00098">
    <property type="entry name" value="zf-CCHC"/>
    <property type="match status" value="1"/>
</dbReference>
<evidence type="ECO:0000256" key="3">
    <source>
        <dbReference type="ARBA" id="ARBA00022750"/>
    </source>
</evidence>
<dbReference type="InterPro" id="IPR036397">
    <property type="entry name" value="RNaseH_sf"/>
</dbReference>
<dbReference type="SUPFAM" id="SSF57756">
    <property type="entry name" value="Retrovirus zinc finger-like domains"/>
    <property type="match status" value="1"/>
</dbReference>
<dbReference type="SUPFAM" id="SSF53098">
    <property type="entry name" value="Ribonuclease H-like"/>
    <property type="match status" value="1"/>
</dbReference>
<evidence type="ECO:0000313" key="9">
    <source>
        <dbReference type="EMBL" id="KAJ8725170.1"/>
    </source>
</evidence>
<dbReference type="SMART" id="SM00343">
    <property type="entry name" value="ZnF_C2HC"/>
    <property type="match status" value="1"/>
</dbReference>
<proteinExistence type="predicted"/>
<dbReference type="PANTHER" id="PTHR42648:SF28">
    <property type="entry name" value="TRANSPOSON-ENCODED PROTEIN WITH RIBONUCLEASE H-LIKE AND RETROVIRUS ZINC FINGER-LIKE DOMAINS"/>
    <property type="match status" value="1"/>
</dbReference>
<keyword evidence="4" id="KW-0378">Hydrolase</keyword>
<dbReference type="Pfam" id="PF25597">
    <property type="entry name" value="SH3_retrovirus"/>
    <property type="match status" value="1"/>
</dbReference>
<organism evidence="9 10">
    <name type="scientific">Mythimna separata</name>
    <name type="common">Oriental armyworm</name>
    <name type="synonym">Pseudaletia separata</name>
    <dbReference type="NCBI Taxonomy" id="271217"/>
    <lineage>
        <taxon>Eukaryota</taxon>
        <taxon>Metazoa</taxon>
        <taxon>Ecdysozoa</taxon>
        <taxon>Arthropoda</taxon>
        <taxon>Hexapoda</taxon>
        <taxon>Insecta</taxon>
        <taxon>Pterygota</taxon>
        <taxon>Neoptera</taxon>
        <taxon>Endopterygota</taxon>
        <taxon>Lepidoptera</taxon>
        <taxon>Glossata</taxon>
        <taxon>Ditrysia</taxon>
        <taxon>Noctuoidea</taxon>
        <taxon>Noctuidae</taxon>
        <taxon>Noctuinae</taxon>
        <taxon>Hadenini</taxon>
        <taxon>Mythimna</taxon>
    </lineage>
</organism>
<sequence>MQQANSQIMIPVFDGKEYANWKIRLIKFLQFKKCNEVITKKIDRTADVKLKENWLEKDVQATNYIYGAITNKQLEYIAECESAYDIICKFDSMYLKASTSLQIVYRNNLENIKLKNYAELNLFFDEFERSVNELKQAGATISESEKLNYMLRALPNEYSHIGDLIDVLPKEDRTVEYLMSKIKIKYLAERQNTTHEKTEAPVDNSNAFKTETKSVPNSNLCFICGKPGHMKRNCWYNRGQQNRGTNYNRGQSHSTHRSRGRGFNNRGRGFNNRGRGRNFYQNASNTQNEQSNFHTSVIQNNNTSSLSENKSNKNEITWLLDSGCTDHIINSDEHFERSVTLKNPIKVKVGDGRMLEATKVGDIKLYFPVYGSRSYVNVTNVFYVKDMKANLLSYARITDNNNTVVSKGHWAKIYTPNGKLSAIAQKQERLYRVISYIENSKMHANVSKSTMSVKEKLHRTLGHVNFKYLDIMCKNQLLEGIPKEIESEYMKCAICIENKMHNLPFKNNRRRAEDILEIVHTDVNGPHNTTGYGGEKYFVTFIDDYSKLAKVYCIKAKDQVADCFMEYVNAVQNLTGKMIKELRCDNGKEYMNNKMYSFAREKGIMIKACPPYVHELNGTAERYNRTIMDMARCLLAEAKVNRCYWPEVIKAAAYLKNRSLANTIVRKTPYEIFFNKKPSLKELKLYGSRVYVRIPEVNRRSKWDKKAELGILLGYVEVGYKVLINNRIIVARHVDIIEEDVMCMGINDDTDSEEERQEEEIIENSLPEETQVIDPSCDEYIKYDDDNEDEEPKRSKRQTKRPVRFDDEFGYNCICANFCDAMIPGTFQEAIQCDEANQWKEAMDREMASLVKNNTWTLVSRPERKEILDVKWVYKRKPGNIYKARLVVRGFQQKDNIDDTYSPVAKMQTLKLLLSYSCQYSFHIHQMDVETAFLNGKVVSEVYVKQPQGYNDVTNKVYKLNKALYGLKESPRAWYECFNDFIEKLGFYRSKYDYCLYIKRENNVTIYILVYVDDLLICCRDVKVIIDIKKQLNNKFKMKDLNKVKNYIGIDIEYDYNNSINVLTLCQKNYIDSLAEKYNIKNSKLYKTPMELNLKLNKTNINEDVKYRNLIGALLYISQGTRPDISYSVNYLSRFQNCYNETHFKYALRVLKYLYLTKELKLTYRQSLKTDNIVNCYVDADWAGDITDRKSTTGFVIELFGNPIYWKSRKQSCVTKSSTFAEYVALSDAVTEIIFFKNVISDMFIKICRPIKIYEDNSGALAIAKYGNFTKNSKHIEVQYHYVHENYKNKVIEIVKIDSDSNVADILTKSLGKIKFLKFREKLKLE</sequence>
<dbReference type="InterPro" id="IPR013103">
    <property type="entry name" value="RVT_2"/>
</dbReference>
<evidence type="ECO:0000259" key="7">
    <source>
        <dbReference type="PROSITE" id="PS50158"/>
    </source>
</evidence>
<dbReference type="Pfam" id="PF22936">
    <property type="entry name" value="Pol_BBD"/>
    <property type="match status" value="1"/>
</dbReference>
<feature type="domain" description="CCHC-type" evidence="7">
    <location>
        <begin position="221"/>
        <end position="234"/>
    </location>
</feature>
<dbReference type="InterPro" id="IPR036875">
    <property type="entry name" value="Znf_CCHC_sf"/>
</dbReference>
<dbReference type="Pfam" id="PF07727">
    <property type="entry name" value="RVT_2"/>
    <property type="match status" value="1"/>
</dbReference>
<dbReference type="InterPro" id="IPR001878">
    <property type="entry name" value="Znf_CCHC"/>
</dbReference>
<keyword evidence="5" id="KW-0863">Zinc-finger</keyword>
<dbReference type="GO" id="GO:0015074">
    <property type="term" value="P:DNA integration"/>
    <property type="evidence" value="ECO:0007669"/>
    <property type="project" value="InterPro"/>
</dbReference>
<dbReference type="InterPro" id="IPR054722">
    <property type="entry name" value="PolX-like_BBD"/>
</dbReference>
<dbReference type="InterPro" id="IPR043502">
    <property type="entry name" value="DNA/RNA_pol_sf"/>
</dbReference>
<dbReference type="GO" id="GO:0008270">
    <property type="term" value="F:zinc ion binding"/>
    <property type="evidence" value="ECO:0007669"/>
    <property type="project" value="UniProtKB-KW"/>
</dbReference>
<dbReference type="Pfam" id="PF00665">
    <property type="entry name" value="rve"/>
    <property type="match status" value="1"/>
</dbReference>
<feature type="compositionally biased region" description="Polar residues" evidence="6">
    <location>
        <begin position="239"/>
        <end position="253"/>
    </location>
</feature>
<keyword evidence="2" id="KW-0479">Metal-binding</keyword>
<evidence type="ECO:0008006" key="11">
    <source>
        <dbReference type="Google" id="ProtNLM"/>
    </source>
</evidence>
<dbReference type="GO" id="GO:0006508">
    <property type="term" value="P:proteolysis"/>
    <property type="evidence" value="ECO:0007669"/>
    <property type="project" value="UniProtKB-KW"/>
</dbReference>
<dbReference type="InterPro" id="IPR001584">
    <property type="entry name" value="Integrase_cat-core"/>
</dbReference>
<dbReference type="Proteomes" id="UP001231518">
    <property type="component" value="Chromosome 7"/>
</dbReference>
<gene>
    <name evidence="9" type="ORF">PYW07_016128</name>
</gene>
<dbReference type="PROSITE" id="PS50994">
    <property type="entry name" value="INTEGRASE"/>
    <property type="match status" value="1"/>
</dbReference>
<dbReference type="PANTHER" id="PTHR42648">
    <property type="entry name" value="TRANSPOSASE, PUTATIVE-RELATED"/>
    <property type="match status" value="1"/>
</dbReference>
<keyword evidence="10" id="KW-1185">Reference proteome</keyword>
<dbReference type="GO" id="GO:0004190">
    <property type="term" value="F:aspartic-type endopeptidase activity"/>
    <property type="evidence" value="ECO:0007669"/>
    <property type="project" value="UniProtKB-KW"/>
</dbReference>
<dbReference type="InterPro" id="IPR057670">
    <property type="entry name" value="SH3_retrovirus"/>
</dbReference>
<dbReference type="GO" id="GO:0071897">
    <property type="term" value="P:DNA biosynthetic process"/>
    <property type="evidence" value="ECO:0007669"/>
    <property type="project" value="UniProtKB-ARBA"/>
</dbReference>
<keyword evidence="3" id="KW-0064">Aspartyl protease</keyword>
<protein>
    <recommendedName>
        <fullName evidence="11">Retrovirus-related Pol polyprotein from transposon TNT 1-94</fullName>
    </recommendedName>
</protein>
<keyword evidence="1" id="KW-0645">Protease</keyword>
<feature type="compositionally biased region" description="Low complexity" evidence="6">
    <location>
        <begin position="261"/>
        <end position="279"/>
    </location>
</feature>
<feature type="region of interest" description="Disordered" evidence="6">
    <location>
        <begin position="239"/>
        <end position="281"/>
    </location>
</feature>
<dbReference type="InterPro" id="IPR012337">
    <property type="entry name" value="RNaseH-like_sf"/>
</dbReference>
<evidence type="ECO:0000313" key="10">
    <source>
        <dbReference type="Proteomes" id="UP001231518"/>
    </source>
</evidence>
<evidence type="ECO:0000256" key="1">
    <source>
        <dbReference type="ARBA" id="ARBA00022670"/>
    </source>
</evidence>
<evidence type="ECO:0000256" key="5">
    <source>
        <dbReference type="PROSITE-ProRule" id="PRU00047"/>
    </source>
</evidence>
<evidence type="ECO:0000256" key="6">
    <source>
        <dbReference type="SAM" id="MobiDB-lite"/>
    </source>
</evidence>
<dbReference type="SUPFAM" id="SSF56672">
    <property type="entry name" value="DNA/RNA polymerases"/>
    <property type="match status" value="1"/>
</dbReference>
<name>A0AAD8DV27_MYTSE</name>
<evidence type="ECO:0000256" key="4">
    <source>
        <dbReference type="ARBA" id="ARBA00022801"/>
    </source>
</evidence>
<keyword evidence="5" id="KW-0862">Zinc</keyword>
<dbReference type="Pfam" id="PF14223">
    <property type="entry name" value="Retrotran_gag_2"/>
    <property type="match status" value="1"/>
</dbReference>
<accession>A0AAD8DV27</accession>
<dbReference type="EMBL" id="JARGEI010000010">
    <property type="protein sequence ID" value="KAJ8725170.1"/>
    <property type="molecule type" value="Genomic_DNA"/>
</dbReference>
<dbReference type="Pfam" id="PF13976">
    <property type="entry name" value="gag_pre-integrs"/>
    <property type="match status" value="1"/>
</dbReference>
<dbReference type="CDD" id="cd09272">
    <property type="entry name" value="RNase_HI_RT_Ty1"/>
    <property type="match status" value="1"/>
</dbReference>
<dbReference type="InterPro" id="IPR039537">
    <property type="entry name" value="Retrotran_Ty1/copia-like"/>
</dbReference>
<evidence type="ECO:0000256" key="2">
    <source>
        <dbReference type="ARBA" id="ARBA00022723"/>
    </source>
</evidence>
<reference evidence="9" key="1">
    <citation type="submission" date="2023-03" db="EMBL/GenBank/DDBJ databases">
        <title>Chromosome-level genomes of two armyworms, Mythimna separata and Mythimna loreyi, provide insights into the biosynthesis and reception of sex pheromones.</title>
        <authorList>
            <person name="Zhao H."/>
        </authorList>
    </citation>
    <scope>NUCLEOTIDE SEQUENCE</scope>
    <source>
        <strain evidence="9">BeijingLab</strain>
        <tissue evidence="9">Pupa</tissue>
    </source>
</reference>